<feature type="transmembrane region" description="Helical" evidence="2">
    <location>
        <begin position="269"/>
        <end position="289"/>
    </location>
</feature>
<keyword evidence="2" id="KW-0472">Membrane</keyword>
<keyword evidence="2" id="KW-1133">Transmembrane helix</keyword>
<keyword evidence="4" id="KW-1185">Reference proteome</keyword>
<reference evidence="3 4" key="1">
    <citation type="journal article" date="2015" name="Proc. Natl. Acad. Sci. U.S.A.">
        <title>The resurrection genome of Boea hygrometrica: A blueprint for survival of dehydration.</title>
        <authorList>
            <person name="Xiao L."/>
            <person name="Yang G."/>
            <person name="Zhang L."/>
            <person name="Yang X."/>
            <person name="Zhao S."/>
            <person name="Ji Z."/>
            <person name="Zhou Q."/>
            <person name="Hu M."/>
            <person name="Wang Y."/>
            <person name="Chen M."/>
            <person name="Xu Y."/>
            <person name="Jin H."/>
            <person name="Xiao X."/>
            <person name="Hu G."/>
            <person name="Bao F."/>
            <person name="Hu Y."/>
            <person name="Wan P."/>
            <person name="Li L."/>
            <person name="Deng X."/>
            <person name="Kuang T."/>
            <person name="Xiang C."/>
            <person name="Zhu J.K."/>
            <person name="Oliver M.J."/>
            <person name="He Y."/>
        </authorList>
    </citation>
    <scope>NUCLEOTIDE SEQUENCE [LARGE SCALE GENOMIC DNA]</scope>
    <source>
        <strain evidence="4">cv. XS01</strain>
    </source>
</reference>
<feature type="coiled-coil region" evidence="1">
    <location>
        <begin position="27"/>
        <end position="82"/>
    </location>
</feature>
<protein>
    <submittedName>
        <fullName evidence="3">Girdin-like</fullName>
    </submittedName>
</protein>
<accession>A0A2Z7ACE2</accession>
<evidence type="ECO:0000313" key="4">
    <source>
        <dbReference type="Proteomes" id="UP000250235"/>
    </source>
</evidence>
<dbReference type="Proteomes" id="UP000250235">
    <property type="component" value="Unassembled WGS sequence"/>
</dbReference>
<keyword evidence="2" id="KW-0812">Transmembrane</keyword>
<dbReference type="OrthoDB" id="1939306at2759"/>
<name>A0A2Z7ACE2_9LAMI</name>
<sequence>MADETIINGEIFDDPELEITGDDASETSALDKKVDDLKEENNGLARENMKYKQRIEELKDSVKVLRDENVDLKKKVGEAESENKSLGAVAARAAELETDVARLQHDLVSTMSDLQEATIELSNVKRDLTGMKNREEEKDVKLEALQQERNLLVSKVENLEAVENSIRNELEGKEKCISDLKKKINDLESAVGRIKSLDMLKNDLEKTVEKMKVEIGDLERRVDEKEEMINNFIKKEKAVFEDVYGAINGNAEVGVGEKGFIDKLKQKDWVVIASSTFAAVAVMGVACYIQHAAKKG</sequence>
<keyword evidence="1" id="KW-0175">Coiled coil</keyword>
<dbReference type="EMBL" id="KV016696">
    <property type="protein sequence ID" value="KZV19425.1"/>
    <property type="molecule type" value="Genomic_DNA"/>
</dbReference>
<organism evidence="3 4">
    <name type="scientific">Dorcoceras hygrometricum</name>
    <dbReference type="NCBI Taxonomy" id="472368"/>
    <lineage>
        <taxon>Eukaryota</taxon>
        <taxon>Viridiplantae</taxon>
        <taxon>Streptophyta</taxon>
        <taxon>Embryophyta</taxon>
        <taxon>Tracheophyta</taxon>
        <taxon>Spermatophyta</taxon>
        <taxon>Magnoliopsida</taxon>
        <taxon>eudicotyledons</taxon>
        <taxon>Gunneridae</taxon>
        <taxon>Pentapetalae</taxon>
        <taxon>asterids</taxon>
        <taxon>lamiids</taxon>
        <taxon>Lamiales</taxon>
        <taxon>Gesneriaceae</taxon>
        <taxon>Didymocarpoideae</taxon>
        <taxon>Trichosporeae</taxon>
        <taxon>Loxocarpinae</taxon>
        <taxon>Dorcoceras</taxon>
    </lineage>
</organism>
<evidence type="ECO:0000256" key="1">
    <source>
        <dbReference type="SAM" id="Coils"/>
    </source>
</evidence>
<evidence type="ECO:0000256" key="2">
    <source>
        <dbReference type="SAM" id="Phobius"/>
    </source>
</evidence>
<evidence type="ECO:0000313" key="3">
    <source>
        <dbReference type="EMBL" id="KZV19425.1"/>
    </source>
</evidence>
<feature type="coiled-coil region" evidence="1">
    <location>
        <begin position="114"/>
        <end position="235"/>
    </location>
</feature>
<dbReference type="AlphaFoldDB" id="A0A2Z7ACE2"/>
<proteinExistence type="predicted"/>
<gene>
    <name evidence="3" type="ORF">F511_08766</name>
</gene>
<dbReference type="Gene3D" id="1.10.287.1490">
    <property type="match status" value="1"/>
</dbReference>
<dbReference type="SUPFAM" id="SSF57997">
    <property type="entry name" value="Tropomyosin"/>
    <property type="match status" value="1"/>
</dbReference>